<reference evidence="1 2" key="1">
    <citation type="submission" date="2018-04" db="EMBL/GenBank/DDBJ databases">
        <authorList>
            <person name="Zhang X."/>
            <person name="Yuan J."/>
            <person name="Li F."/>
            <person name="Xiang J."/>
        </authorList>
    </citation>
    <scope>NUCLEOTIDE SEQUENCE [LARGE SCALE GENOMIC DNA]</scope>
    <source>
        <tissue evidence="1">Muscle</tissue>
    </source>
</reference>
<dbReference type="PANTHER" id="PTHR10704:SF44">
    <property type="entry name" value="LD35051P-RELATED"/>
    <property type="match status" value="1"/>
</dbReference>
<protein>
    <submittedName>
        <fullName evidence="1">Putative carbohydrate sulfotransferase 5</fullName>
    </submittedName>
</protein>
<dbReference type="GO" id="GO:0006790">
    <property type="term" value="P:sulfur compound metabolic process"/>
    <property type="evidence" value="ECO:0007669"/>
    <property type="project" value="TreeGrafter"/>
</dbReference>
<name>A0A423TK48_PENVA</name>
<proteinExistence type="predicted"/>
<dbReference type="SUPFAM" id="SSF52540">
    <property type="entry name" value="P-loop containing nucleoside triphosphate hydrolases"/>
    <property type="match status" value="1"/>
</dbReference>
<dbReference type="PANTHER" id="PTHR10704">
    <property type="entry name" value="CARBOHYDRATE SULFOTRANSFERASE"/>
    <property type="match status" value="1"/>
</dbReference>
<organism evidence="1 2">
    <name type="scientific">Penaeus vannamei</name>
    <name type="common">Whiteleg shrimp</name>
    <name type="synonym">Litopenaeus vannamei</name>
    <dbReference type="NCBI Taxonomy" id="6689"/>
    <lineage>
        <taxon>Eukaryota</taxon>
        <taxon>Metazoa</taxon>
        <taxon>Ecdysozoa</taxon>
        <taxon>Arthropoda</taxon>
        <taxon>Crustacea</taxon>
        <taxon>Multicrustacea</taxon>
        <taxon>Malacostraca</taxon>
        <taxon>Eumalacostraca</taxon>
        <taxon>Eucarida</taxon>
        <taxon>Decapoda</taxon>
        <taxon>Dendrobranchiata</taxon>
        <taxon>Penaeoidea</taxon>
        <taxon>Penaeidae</taxon>
        <taxon>Penaeus</taxon>
    </lineage>
</organism>
<gene>
    <name evidence="1" type="ORF">C7M84_004620</name>
</gene>
<dbReference type="EMBL" id="QCYY01001609">
    <property type="protein sequence ID" value="ROT76805.1"/>
    <property type="molecule type" value="Genomic_DNA"/>
</dbReference>
<dbReference type="GO" id="GO:0006044">
    <property type="term" value="P:N-acetylglucosamine metabolic process"/>
    <property type="evidence" value="ECO:0007669"/>
    <property type="project" value="TreeGrafter"/>
</dbReference>
<dbReference type="Proteomes" id="UP000283509">
    <property type="component" value="Unassembled WGS sequence"/>
</dbReference>
<dbReference type="OrthoDB" id="6138663at2759"/>
<dbReference type="Pfam" id="PF13469">
    <property type="entry name" value="Sulfotransfer_3"/>
    <property type="match status" value="1"/>
</dbReference>
<keyword evidence="2" id="KW-1185">Reference proteome</keyword>
<dbReference type="AlphaFoldDB" id="A0A423TK48"/>
<comment type="caution">
    <text evidence="1">The sequence shown here is derived from an EMBL/GenBank/DDBJ whole genome shotgun (WGS) entry which is preliminary data.</text>
</comment>
<dbReference type="InterPro" id="IPR051135">
    <property type="entry name" value="Gal/GlcNAc/GalNAc_ST"/>
</dbReference>
<sequence length="437" mass="48952">MYVKVCLSVCDPSIACANTPSAHALRLVQWRQVDQSRIRKESSAATPVTSRPRQNSSPFAELLVRQVPPGGIIRKGKIRSHSCVNSREAPCVARLEGLRAGKMLNRIISYLNAGLLTPRSLLDTARRTQGGGAAGASPANLTAAPFHVLLLSSVGRSGSTFLGELLSQRPRTVFMFEPELFLQHKSPAGVTAAASRDLIHRMLACDFSEEWSAWAKTRKNVWEPDNHDVCDHHVGRDYHQCLREICRSNVFKVIKTIKLRVWWAGEVLLGGGVKVVHLVRDPRASFMSLDLLGMVQADYKVWCPRILQDLEMVSTMRALFPESFTSVKYEDLCRDPWGTATKLWNFISNGSTFLPESWRNFLHRHTKRRGSNPFGTERDTRQQIGAWREKISERLLLEVEHHCGDVIDILGHTRFGSLANARNTSIPLDGKSGTWAP</sequence>
<dbReference type="GO" id="GO:0001517">
    <property type="term" value="F:N-acetylglucosamine 6-O-sulfotransferase activity"/>
    <property type="evidence" value="ECO:0007669"/>
    <property type="project" value="TreeGrafter"/>
</dbReference>
<accession>A0A423TK48</accession>
<keyword evidence="1" id="KW-0808">Transferase</keyword>
<evidence type="ECO:0000313" key="1">
    <source>
        <dbReference type="EMBL" id="ROT76805.1"/>
    </source>
</evidence>
<reference evidence="1 2" key="2">
    <citation type="submission" date="2019-01" db="EMBL/GenBank/DDBJ databases">
        <title>The decoding of complex shrimp genome reveals the adaptation for benthos swimmer, frequently molting mechanism and breeding impact on genome.</title>
        <authorList>
            <person name="Sun Y."/>
            <person name="Gao Y."/>
            <person name="Yu Y."/>
        </authorList>
    </citation>
    <scope>NUCLEOTIDE SEQUENCE [LARGE SCALE GENOMIC DNA]</scope>
    <source>
        <tissue evidence="1">Muscle</tissue>
    </source>
</reference>
<dbReference type="InterPro" id="IPR027417">
    <property type="entry name" value="P-loop_NTPase"/>
</dbReference>
<evidence type="ECO:0000313" key="2">
    <source>
        <dbReference type="Proteomes" id="UP000283509"/>
    </source>
</evidence>
<dbReference type="Gene3D" id="3.40.50.300">
    <property type="entry name" value="P-loop containing nucleotide triphosphate hydrolases"/>
    <property type="match status" value="1"/>
</dbReference>